<evidence type="ECO:0000313" key="2">
    <source>
        <dbReference type="Proteomes" id="UP001210978"/>
    </source>
</evidence>
<name>A0ABY7QJS8_9FLAO</name>
<keyword evidence="2" id="KW-1185">Reference proteome</keyword>
<gene>
    <name evidence="1" type="ORF">PFY12_12655</name>
</gene>
<proteinExistence type="predicted"/>
<organism evidence="1 2">
    <name type="scientific">Chryseobacterium camelliae</name>
    <dbReference type="NCBI Taxonomy" id="1265445"/>
    <lineage>
        <taxon>Bacteria</taxon>
        <taxon>Pseudomonadati</taxon>
        <taxon>Bacteroidota</taxon>
        <taxon>Flavobacteriia</taxon>
        <taxon>Flavobacteriales</taxon>
        <taxon>Weeksellaceae</taxon>
        <taxon>Chryseobacterium group</taxon>
        <taxon>Chryseobacterium</taxon>
    </lineage>
</organism>
<sequence length="129" mass="14864">MKNIFFLLIIGGIVACCSSNLQTKNGNQNTLYKVLKIDSTKSMYLIQIQNNNIKELVLSERDCKLKTRSKNKLTEGKKYYLKIDPLDSYFNDDDFEKAELKVDDVNIKNLTQGTVYMSNNLCGLYVLKY</sequence>
<dbReference type="EMBL" id="CP115859">
    <property type="protein sequence ID" value="WBV59890.1"/>
    <property type="molecule type" value="Genomic_DNA"/>
</dbReference>
<evidence type="ECO:0000313" key="1">
    <source>
        <dbReference type="EMBL" id="WBV59890.1"/>
    </source>
</evidence>
<protein>
    <recommendedName>
        <fullName evidence="3">Lipoprotein</fullName>
    </recommendedName>
</protein>
<evidence type="ECO:0008006" key="3">
    <source>
        <dbReference type="Google" id="ProtNLM"/>
    </source>
</evidence>
<dbReference type="PROSITE" id="PS51257">
    <property type="entry name" value="PROKAR_LIPOPROTEIN"/>
    <property type="match status" value="1"/>
</dbReference>
<accession>A0ABY7QJS8</accession>
<dbReference type="Proteomes" id="UP001210978">
    <property type="component" value="Chromosome"/>
</dbReference>
<reference evidence="1 2" key="1">
    <citation type="submission" date="2023-01" db="EMBL/GenBank/DDBJ databases">
        <title>Complete genome of Chryseobacterium camelliae VAN22-5A.</title>
        <authorList>
            <person name="Zong G."/>
            <person name="Cao G."/>
        </authorList>
    </citation>
    <scope>NUCLEOTIDE SEQUENCE [LARGE SCALE GENOMIC DNA]</scope>
    <source>
        <strain evidence="1 2">VAN22-5A</strain>
    </source>
</reference>
<dbReference type="RefSeq" id="WP_271148239.1">
    <property type="nucleotide sequence ID" value="NZ_CP115859.1"/>
</dbReference>